<feature type="transmembrane region" description="Helical" evidence="1">
    <location>
        <begin position="284"/>
        <end position="305"/>
    </location>
</feature>
<evidence type="ECO:0000256" key="1">
    <source>
        <dbReference type="SAM" id="Phobius"/>
    </source>
</evidence>
<feature type="transmembrane region" description="Helical" evidence="1">
    <location>
        <begin position="7"/>
        <end position="30"/>
    </location>
</feature>
<accession>A0ABU3EYU6</accession>
<dbReference type="SUPFAM" id="SSF63817">
    <property type="entry name" value="Sortase"/>
    <property type="match status" value="1"/>
</dbReference>
<name>A0ABU3EYU6_9ENTE</name>
<dbReference type="Proteomes" id="UP001252875">
    <property type="component" value="Unassembled WGS sequence"/>
</dbReference>
<reference evidence="2 3" key="1">
    <citation type="submission" date="2023-03" db="EMBL/GenBank/DDBJ databases">
        <authorList>
            <person name="Shen W."/>
            <person name="Cai J."/>
        </authorList>
    </citation>
    <scope>NUCLEOTIDE SEQUENCE [LARGE SCALE GENOMIC DNA]</scope>
    <source>
        <strain evidence="2 3">D6-4</strain>
    </source>
</reference>
<protein>
    <submittedName>
        <fullName evidence="2">Uncharacterized protein</fullName>
    </submittedName>
</protein>
<evidence type="ECO:0000313" key="3">
    <source>
        <dbReference type="Proteomes" id="UP001252875"/>
    </source>
</evidence>
<sequence length="309" mass="35790">MLNHKSWLAKILFLSLLISTLMCLILPIHYQKKMEAANQEALREYKKVTSKVDTSVLTYQKKYNNYLLEKTVITDASKPDFTIVPEKNGVIGAINFPTVRLPETPIYKEETKQAFFHYKYGSFPTAGKSGHLTVEAEGRWRDQVRLVELAQLKIGDCFFVTMNNQSRAYQITEIRKAQDKNPTVIQNKQLVTVLMKDTSVFTNNQLVITGEQIAKSSIQKANVTPKINFNYSFIVRTFLLLNGVFFGWLVLSYQLSVRHAHSRAIRTKNGGYRKLWRLLQITRGYFILLVLVMVFFLLVMIYKFVHFIQ</sequence>
<keyword evidence="3" id="KW-1185">Reference proteome</keyword>
<proteinExistence type="predicted"/>
<keyword evidence="1" id="KW-0812">Transmembrane</keyword>
<dbReference type="Gene3D" id="2.40.260.10">
    <property type="entry name" value="Sortase"/>
    <property type="match status" value="1"/>
</dbReference>
<feature type="transmembrane region" description="Helical" evidence="1">
    <location>
        <begin position="233"/>
        <end position="253"/>
    </location>
</feature>
<keyword evidence="1" id="KW-1133">Transmembrane helix</keyword>
<dbReference type="InterPro" id="IPR023365">
    <property type="entry name" value="Sortase_dom-sf"/>
</dbReference>
<keyword evidence="1" id="KW-0472">Membrane</keyword>
<dbReference type="EMBL" id="JARPYI010000004">
    <property type="protein sequence ID" value="MDT2600054.1"/>
    <property type="molecule type" value="Genomic_DNA"/>
</dbReference>
<organism evidence="2 3">
    <name type="scientific">Enterococcus hulanensis</name>
    <dbReference type="NCBI Taxonomy" id="2559929"/>
    <lineage>
        <taxon>Bacteria</taxon>
        <taxon>Bacillati</taxon>
        <taxon>Bacillota</taxon>
        <taxon>Bacilli</taxon>
        <taxon>Lactobacillales</taxon>
        <taxon>Enterococcaceae</taxon>
        <taxon>Enterococcus</taxon>
    </lineage>
</organism>
<gene>
    <name evidence="2" type="ORF">P7D85_09720</name>
</gene>
<evidence type="ECO:0000313" key="2">
    <source>
        <dbReference type="EMBL" id="MDT2600054.1"/>
    </source>
</evidence>
<dbReference type="RefSeq" id="WP_311822918.1">
    <property type="nucleotide sequence ID" value="NZ_JARPYF010000007.1"/>
</dbReference>
<comment type="caution">
    <text evidence="2">The sequence shown here is derived from an EMBL/GenBank/DDBJ whole genome shotgun (WGS) entry which is preliminary data.</text>
</comment>